<gene>
    <name evidence="6" type="ORF">DLJ53_31375</name>
</gene>
<sequence>MIITESLSKTYHTKAGETVLALDQVSMEVDEGGFVSIVGPSGCGKTTMLRILAGLIPDYAGRVEVEGTPITGPSREVAVVFQDANLLPWRNVLDNVMLPIEIRRLNKAKYRKMAADLIDMVGLSGFETKLPAELSGGMRQRVSIARALIQEPKILLLDEPFGALDAMTRDVMNLELSRIAAATGKTVLLITHSITEAVFLSDRVLVMSPRPGRVTQSIDIELERPRSIDIVSTPEFGSYTAAIRKVLDYV</sequence>
<evidence type="ECO:0000256" key="4">
    <source>
        <dbReference type="ARBA" id="ARBA00022840"/>
    </source>
</evidence>
<accession>A0A8B2NKK9</accession>
<evidence type="ECO:0000256" key="2">
    <source>
        <dbReference type="ARBA" id="ARBA00022448"/>
    </source>
</evidence>
<dbReference type="InterPro" id="IPR017871">
    <property type="entry name" value="ABC_transporter-like_CS"/>
</dbReference>
<evidence type="ECO:0000313" key="7">
    <source>
        <dbReference type="Proteomes" id="UP000249590"/>
    </source>
</evidence>
<organism evidence="6 7">
    <name type="scientific">Acuticoccus sediminis</name>
    <dbReference type="NCBI Taxonomy" id="2184697"/>
    <lineage>
        <taxon>Bacteria</taxon>
        <taxon>Pseudomonadati</taxon>
        <taxon>Pseudomonadota</taxon>
        <taxon>Alphaproteobacteria</taxon>
        <taxon>Hyphomicrobiales</taxon>
        <taxon>Amorphaceae</taxon>
        <taxon>Acuticoccus</taxon>
    </lineage>
</organism>
<keyword evidence="7" id="KW-1185">Reference proteome</keyword>
<comment type="caution">
    <text evidence="6">The sequence shown here is derived from an EMBL/GenBank/DDBJ whole genome shotgun (WGS) entry which is preliminary data.</text>
</comment>
<dbReference type="Gene3D" id="3.40.50.300">
    <property type="entry name" value="P-loop containing nucleotide triphosphate hydrolases"/>
    <property type="match status" value="1"/>
</dbReference>
<keyword evidence="3" id="KW-0547">Nucleotide-binding</keyword>
<dbReference type="InterPro" id="IPR050166">
    <property type="entry name" value="ABC_transporter_ATP-bind"/>
</dbReference>
<dbReference type="SMART" id="SM00382">
    <property type="entry name" value="AAA"/>
    <property type="match status" value="1"/>
</dbReference>
<dbReference type="Pfam" id="PF00005">
    <property type="entry name" value="ABC_tran"/>
    <property type="match status" value="1"/>
</dbReference>
<dbReference type="InterPro" id="IPR003593">
    <property type="entry name" value="AAA+_ATPase"/>
</dbReference>
<reference evidence="6 7" key="1">
    <citation type="submission" date="2018-05" db="EMBL/GenBank/DDBJ databases">
        <title>Acuticoccus sediminis sp. nov., isolated from deep-sea sediment of Indian Ocean.</title>
        <authorList>
            <person name="Liu X."/>
            <person name="Lai Q."/>
            <person name="Du Y."/>
            <person name="Sun F."/>
            <person name="Zhang X."/>
            <person name="Wang S."/>
            <person name="Shao Z."/>
        </authorList>
    </citation>
    <scope>NUCLEOTIDE SEQUENCE [LARGE SCALE GENOMIC DNA]</scope>
    <source>
        <strain evidence="6 7">PTG4-2</strain>
    </source>
</reference>
<dbReference type="Proteomes" id="UP000249590">
    <property type="component" value="Unassembled WGS sequence"/>
</dbReference>
<dbReference type="AlphaFoldDB" id="A0A8B2NKK9"/>
<dbReference type="PROSITE" id="PS50893">
    <property type="entry name" value="ABC_TRANSPORTER_2"/>
    <property type="match status" value="1"/>
</dbReference>
<dbReference type="EMBL" id="QHHQ01000011">
    <property type="protein sequence ID" value="RAH96766.1"/>
    <property type="molecule type" value="Genomic_DNA"/>
</dbReference>
<comment type="similarity">
    <text evidence="1">Belongs to the ABC transporter superfamily.</text>
</comment>
<keyword evidence="4 6" id="KW-0067">ATP-binding</keyword>
<dbReference type="RefSeq" id="WP_111352289.1">
    <property type="nucleotide sequence ID" value="NZ_JAIWKD010000011.1"/>
</dbReference>
<name>A0A8B2NKK9_9HYPH</name>
<dbReference type="SUPFAM" id="SSF52540">
    <property type="entry name" value="P-loop containing nucleoside triphosphate hydrolases"/>
    <property type="match status" value="1"/>
</dbReference>
<proteinExistence type="inferred from homology"/>
<evidence type="ECO:0000313" key="6">
    <source>
        <dbReference type="EMBL" id="RAH96766.1"/>
    </source>
</evidence>
<evidence type="ECO:0000256" key="3">
    <source>
        <dbReference type="ARBA" id="ARBA00022741"/>
    </source>
</evidence>
<dbReference type="PANTHER" id="PTHR42788:SF13">
    <property type="entry name" value="ALIPHATIC SULFONATES IMPORT ATP-BINDING PROTEIN SSUB"/>
    <property type="match status" value="1"/>
</dbReference>
<dbReference type="InterPro" id="IPR003439">
    <property type="entry name" value="ABC_transporter-like_ATP-bd"/>
</dbReference>
<dbReference type="OrthoDB" id="9802264at2"/>
<dbReference type="GO" id="GO:0016887">
    <property type="term" value="F:ATP hydrolysis activity"/>
    <property type="evidence" value="ECO:0007669"/>
    <property type="project" value="InterPro"/>
</dbReference>
<dbReference type="PROSITE" id="PS00211">
    <property type="entry name" value="ABC_TRANSPORTER_1"/>
    <property type="match status" value="1"/>
</dbReference>
<evidence type="ECO:0000259" key="5">
    <source>
        <dbReference type="PROSITE" id="PS50893"/>
    </source>
</evidence>
<dbReference type="GO" id="GO:0005524">
    <property type="term" value="F:ATP binding"/>
    <property type="evidence" value="ECO:0007669"/>
    <property type="project" value="UniProtKB-KW"/>
</dbReference>
<keyword evidence="2" id="KW-0813">Transport</keyword>
<dbReference type="PANTHER" id="PTHR42788">
    <property type="entry name" value="TAURINE IMPORT ATP-BINDING PROTEIN-RELATED"/>
    <property type="match status" value="1"/>
</dbReference>
<dbReference type="InterPro" id="IPR027417">
    <property type="entry name" value="P-loop_NTPase"/>
</dbReference>
<evidence type="ECO:0000256" key="1">
    <source>
        <dbReference type="ARBA" id="ARBA00005417"/>
    </source>
</evidence>
<dbReference type="CDD" id="cd03293">
    <property type="entry name" value="ABC_NrtD_SsuB_transporters"/>
    <property type="match status" value="1"/>
</dbReference>
<feature type="domain" description="ABC transporter" evidence="5">
    <location>
        <begin position="2"/>
        <end position="234"/>
    </location>
</feature>
<protein>
    <submittedName>
        <fullName evidence="6">ABC transporter ATP-binding protein</fullName>
    </submittedName>
</protein>